<evidence type="ECO:0000313" key="4">
    <source>
        <dbReference type="EMBL" id="KAK9789393.1"/>
    </source>
</evidence>
<dbReference type="Proteomes" id="UP001465755">
    <property type="component" value="Unassembled WGS sequence"/>
</dbReference>
<dbReference type="EMBL" id="JALJOQ010000208">
    <property type="protein sequence ID" value="KAK9789393.1"/>
    <property type="molecule type" value="Genomic_DNA"/>
</dbReference>
<dbReference type="InterPro" id="IPR001765">
    <property type="entry name" value="Carbonic_anhydrase"/>
</dbReference>
<reference evidence="4 5" key="1">
    <citation type="journal article" date="2024" name="Nat. Commun.">
        <title>Phylogenomics reveals the evolutionary origins of lichenization in chlorophyte algae.</title>
        <authorList>
            <person name="Puginier C."/>
            <person name="Libourel C."/>
            <person name="Otte J."/>
            <person name="Skaloud P."/>
            <person name="Haon M."/>
            <person name="Grisel S."/>
            <person name="Petersen M."/>
            <person name="Berrin J.G."/>
            <person name="Delaux P.M."/>
            <person name="Dal Grande F."/>
            <person name="Keller J."/>
        </authorList>
    </citation>
    <scope>NUCLEOTIDE SEQUENCE [LARGE SCALE GENOMIC DNA]</scope>
    <source>
        <strain evidence="4 5">SAG 2036</strain>
    </source>
</reference>
<comment type="caution">
    <text evidence="4">The sequence shown here is derived from an EMBL/GenBank/DDBJ whole genome shotgun (WGS) entry which is preliminary data.</text>
</comment>
<feature type="compositionally biased region" description="Polar residues" evidence="3">
    <location>
        <begin position="49"/>
        <end position="67"/>
    </location>
</feature>
<feature type="region of interest" description="Disordered" evidence="3">
    <location>
        <begin position="238"/>
        <end position="277"/>
    </location>
</feature>
<accession>A0AAW1NKJ4</accession>
<sequence length="492" mass="52125">MADQNSALTANSSQLSTSPFAAQAKSPLDDDVDEDTSGVRFAPKHQIHHGNSQSTLASSFNASTSGPVTERPSAAAQKVDDRTRAAANEALEHLMEGNKRFLQGKFERCIPDLELLEEGLGDLLCIRVAGNVVNDFVLGSVLFAVSQLGLRLVLVLSHTHCTVVANAVHRWASKRAAAVLDDNAVQALATNLQKASDPSQAGQEATAADVSPDPAAATKAKGSHSKIGLLSRVFGNKPSATTASHPADVKKGETRASSGHRASMSRESGDVGSSGMYERASMNPVERIVAAVSTAVDAVASEGKALHNFALKPEDAEDEQGSDLQSGAVIRSHTSQAVAADLREAVSAREVYLKRAAQSAQHRQVQLWPVPFTQLDESRLGWFSWQNREPDNFTWLPVADTIVFFQAKESAQSLPLGEIGHQLAAAFDPSAVARMGAAILETTAGAPLLPDGRIACAAEIASCCKRGDDLHEWAPGQEALVLRLSSRPRGRG</sequence>
<proteinExistence type="inferred from homology"/>
<dbReference type="Pfam" id="PF00484">
    <property type="entry name" value="Pro_CA"/>
    <property type="match status" value="1"/>
</dbReference>
<organism evidence="4 5">
    <name type="scientific">Symbiochloris irregularis</name>
    <dbReference type="NCBI Taxonomy" id="706552"/>
    <lineage>
        <taxon>Eukaryota</taxon>
        <taxon>Viridiplantae</taxon>
        <taxon>Chlorophyta</taxon>
        <taxon>core chlorophytes</taxon>
        <taxon>Trebouxiophyceae</taxon>
        <taxon>Trebouxiales</taxon>
        <taxon>Trebouxiaceae</taxon>
        <taxon>Symbiochloris</taxon>
    </lineage>
</organism>
<dbReference type="SMART" id="SM00947">
    <property type="entry name" value="Pro_CA"/>
    <property type="match status" value="1"/>
</dbReference>
<feature type="compositionally biased region" description="Polar residues" evidence="3">
    <location>
        <begin position="1"/>
        <end position="20"/>
    </location>
</feature>
<dbReference type="SUPFAM" id="SSF53056">
    <property type="entry name" value="beta-carbonic anhydrase, cab"/>
    <property type="match status" value="1"/>
</dbReference>
<feature type="region of interest" description="Disordered" evidence="3">
    <location>
        <begin position="1"/>
        <end position="82"/>
    </location>
</feature>
<dbReference type="GO" id="GO:0008270">
    <property type="term" value="F:zinc ion binding"/>
    <property type="evidence" value="ECO:0007669"/>
    <property type="project" value="InterPro"/>
</dbReference>
<dbReference type="InterPro" id="IPR036874">
    <property type="entry name" value="Carbonic_anhydrase_sf"/>
</dbReference>
<dbReference type="GO" id="GO:0004089">
    <property type="term" value="F:carbonate dehydratase activity"/>
    <property type="evidence" value="ECO:0007669"/>
    <property type="project" value="InterPro"/>
</dbReference>
<evidence type="ECO:0000256" key="1">
    <source>
        <dbReference type="ARBA" id="ARBA00006217"/>
    </source>
</evidence>
<evidence type="ECO:0000256" key="2">
    <source>
        <dbReference type="PIRSR" id="PIRSR601765-1"/>
    </source>
</evidence>
<dbReference type="AlphaFoldDB" id="A0AAW1NKJ4"/>
<name>A0AAW1NKJ4_9CHLO</name>
<gene>
    <name evidence="4" type="ORF">WJX73_000696</name>
</gene>
<feature type="region of interest" description="Disordered" evidence="3">
    <location>
        <begin position="193"/>
        <end position="224"/>
    </location>
</feature>
<protein>
    <submittedName>
        <fullName evidence="4">Uncharacterized protein</fullName>
    </submittedName>
</protein>
<evidence type="ECO:0000256" key="3">
    <source>
        <dbReference type="SAM" id="MobiDB-lite"/>
    </source>
</evidence>
<comment type="cofactor">
    <cofactor evidence="2">
        <name>Zn(2+)</name>
        <dbReference type="ChEBI" id="CHEBI:29105"/>
    </cofactor>
    <text evidence="2">Binds 1 zinc ion per subunit.</text>
</comment>
<feature type="compositionally biased region" description="Polar residues" evidence="3">
    <location>
        <begin position="193"/>
        <end position="203"/>
    </location>
</feature>
<keyword evidence="2" id="KW-0862">Zinc</keyword>
<comment type="similarity">
    <text evidence="1">Belongs to the beta-class carbonic anhydrase family.</text>
</comment>
<keyword evidence="5" id="KW-1185">Reference proteome</keyword>
<keyword evidence="2" id="KW-0479">Metal-binding</keyword>
<feature type="binding site" evidence="2">
    <location>
        <position position="161"/>
    </location>
    <ligand>
        <name>Zn(2+)</name>
        <dbReference type="ChEBI" id="CHEBI:29105"/>
    </ligand>
</feature>
<dbReference type="Gene3D" id="3.40.1050.10">
    <property type="entry name" value="Carbonic anhydrase"/>
    <property type="match status" value="1"/>
</dbReference>
<evidence type="ECO:0000313" key="5">
    <source>
        <dbReference type="Proteomes" id="UP001465755"/>
    </source>
</evidence>
<feature type="binding site" evidence="2">
    <location>
        <position position="158"/>
    </location>
    <ligand>
        <name>Zn(2+)</name>
        <dbReference type="ChEBI" id="CHEBI:29105"/>
    </ligand>
</feature>